<dbReference type="EMBL" id="RXHI01000021">
    <property type="protein sequence ID" value="RUA22225.1"/>
    <property type="molecule type" value="Genomic_DNA"/>
</dbReference>
<accession>A0A3S0NEK4</accession>
<proteinExistence type="predicted"/>
<feature type="region of interest" description="Disordered" evidence="1">
    <location>
        <begin position="122"/>
        <end position="144"/>
    </location>
</feature>
<evidence type="ECO:0000313" key="2">
    <source>
        <dbReference type="EMBL" id="RUA22225.1"/>
    </source>
</evidence>
<gene>
    <name evidence="2" type="ORF">DSL92_06965</name>
</gene>
<evidence type="ECO:0000256" key="1">
    <source>
        <dbReference type="SAM" id="MobiDB-lite"/>
    </source>
</evidence>
<reference evidence="2" key="1">
    <citation type="submission" date="2018-12" db="EMBL/GenBank/DDBJ databases">
        <authorList>
            <person name="Jadhav K."/>
            <person name="Kushwaha B."/>
            <person name="Jadhav I."/>
        </authorList>
    </citation>
    <scope>NUCLEOTIDE SEQUENCE [LARGE SCALE GENOMIC DNA]</scope>
    <source>
        <strain evidence="2">SBS 10</strain>
    </source>
</reference>
<name>A0A3S0NEK4_9GAMM</name>
<dbReference type="AlphaFoldDB" id="A0A3S0NEK4"/>
<protein>
    <submittedName>
        <fullName evidence="2">Uncharacterized protein</fullName>
    </submittedName>
</protein>
<comment type="caution">
    <text evidence="2">The sequence shown here is derived from an EMBL/GenBank/DDBJ whole genome shotgun (WGS) entry which is preliminary data.</text>
</comment>
<organism evidence="2">
    <name type="scientific">Billgrantia gudaonensis</name>
    <dbReference type="NCBI Taxonomy" id="376427"/>
    <lineage>
        <taxon>Bacteria</taxon>
        <taxon>Pseudomonadati</taxon>
        <taxon>Pseudomonadota</taxon>
        <taxon>Gammaproteobacteria</taxon>
        <taxon>Oceanospirillales</taxon>
        <taxon>Halomonadaceae</taxon>
        <taxon>Billgrantia</taxon>
    </lineage>
</organism>
<sequence length="183" mass="19978">MSAMRPAAASVVELPPSTSTNLLDKTLRAHSPSTTHRNCGESSAAAAGIRRFTASDHRAVVRHDIRMISSWKVDGDGPAVRRALAGRCAVELAGDPQTGHDYWIQVSAAGEGHRRRNYQCFHGSGQRKHPLSAARGGTPGRQGMQRENLCTLDHRWDLYRASPIWSIAARPGYLTASDARQTR</sequence>